<evidence type="ECO:0000313" key="3">
    <source>
        <dbReference type="Proteomes" id="UP000670947"/>
    </source>
</evidence>
<evidence type="ECO:0008006" key="4">
    <source>
        <dbReference type="Google" id="ProtNLM"/>
    </source>
</evidence>
<protein>
    <recommendedName>
        <fullName evidence="4">Beta-barrel assembly machine subunit BamE</fullName>
    </recommendedName>
</protein>
<comment type="caution">
    <text evidence="2">The sequence shown here is derived from an EMBL/GenBank/DDBJ whole genome shotgun (WGS) entry which is preliminary data.</text>
</comment>
<dbReference type="EMBL" id="JAGGDJ010000011">
    <property type="protein sequence ID" value="MBO7745691.1"/>
    <property type="molecule type" value="Genomic_DNA"/>
</dbReference>
<name>A0ABS3WC31_9BACL</name>
<reference evidence="2 3" key="1">
    <citation type="submission" date="2021-03" db="EMBL/GenBank/DDBJ databases">
        <title>Paenibacillus artemisicola MWE-103 whole genome sequence.</title>
        <authorList>
            <person name="Ham Y.J."/>
        </authorList>
    </citation>
    <scope>NUCLEOTIDE SEQUENCE [LARGE SCALE GENOMIC DNA]</scope>
    <source>
        <strain evidence="2 3">MWE-103</strain>
    </source>
</reference>
<feature type="signal peptide" evidence="1">
    <location>
        <begin position="1"/>
        <end position="29"/>
    </location>
</feature>
<feature type="chain" id="PRO_5046228764" description="Beta-barrel assembly machine subunit BamE" evidence="1">
    <location>
        <begin position="30"/>
        <end position="170"/>
    </location>
</feature>
<keyword evidence="1" id="KW-0732">Signal</keyword>
<keyword evidence="3" id="KW-1185">Reference proteome</keyword>
<gene>
    <name evidence="2" type="ORF">I8J29_15880</name>
</gene>
<accession>A0ABS3WC31</accession>
<dbReference type="RefSeq" id="WP_208848520.1">
    <property type="nucleotide sequence ID" value="NZ_JAGGDJ010000011.1"/>
</dbReference>
<dbReference type="PROSITE" id="PS51257">
    <property type="entry name" value="PROKAR_LIPOPROTEIN"/>
    <property type="match status" value="1"/>
</dbReference>
<dbReference type="Proteomes" id="UP000670947">
    <property type="component" value="Unassembled WGS sequence"/>
</dbReference>
<proteinExistence type="predicted"/>
<sequence>MKRKNIRWMPPLACAVLAVVLLLAGCSKTETPLAFADKVASANLGAEQAQVPLGIDEQELVKRLGKPIRTLNDGGRSFLFMYEDYQYASVDNEVVGYSLGPRSATGKGLKLGATKADVVKAYGESYYERGGSGPSATIGYLDKTNRLAMEFELKDDRVKAISVDSFKLYE</sequence>
<organism evidence="2 3">
    <name type="scientific">Paenibacillus artemisiicola</name>
    <dbReference type="NCBI Taxonomy" id="1172618"/>
    <lineage>
        <taxon>Bacteria</taxon>
        <taxon>Bacillati</taxon>
        <taxon>Bacillota</taxon>
        <taxon>Bacilli</taxon>
        <taxon>Bacillales</taxon>
        <taxon>Paenibacillaceae</taxon>
        <taxon>Paenibacillus</taxon>
    </lineage>
</organism>
<evidence type="ECO:0000256" key="1">
    <source>
        <dbReference type="SAM" id="SignalP"/>
    </source>
</evidence>
<evidence type="ECO:0000313" key="2">
    <source>
        <dbReference type="EMBL" id="MBO7745691.1"/>
    </source>
</evidence>